<comment type="caution">
    <text evidence="2">The sequence shown here is derived from an EMBL/GenBank/DDBJ whole genome shotgun (WGS) entry which is preliminary data.</text>
</comment>
<accession>A0A117PIF6</accession>
<sequence>MPAAKKPAARRRTAKPKPATCPDCDGNGEITEAVRVGTRKGRTTDDHQTGLCLTCWGTGEAPTD</sequence>
<dbReference type="AlphaFoldDB" id="A0A117PIF6"/>
<dbReference type="RefSeq" id="WP_062146091.1">
    <property type="nucleotide sequence ID" value="NZ_KQ947985.1"/>
</dbReference>
<dbReference type="Proteomes" id="UP000054024">
    <property type="component" value="Unassembled WGS sequence"/>
</dbReference>
<proteinExistence type="predicted"/>
<evidence type="ECO:0000256" key="1">
    <source>
        <dbReference type="SAM" id="MobiDB-lite"/>
    </source>
</evidence>
<reference evidence="2 3" key="1">
    <citation type="submission" date="2015-10" db="EMBL/GenBank/DDBJ databases">
        <title>Draft genome sequence of Streptomyces curacoi DSM 40107, type strain for the species Streptomyces curacoi.</title>
        <authorList>
            <person name="Ruckert C."/>
            <person name="Winkler A."/>
            <person name="Kalinowski J."/>
            <person name="Kampfer P."/>
            <person name="Glaeser S."/>
        </authorList>
    </citation>
    <scope>NUCLEOTIDE SEQUENCE [LARGE SCALE GENOMIC DNA]</scope>
    <source>
        <strain evidence="2 3">DSM 40107</strain>
    </source>
</reference>
<name>A0A117PIF6_9ACTN</name>
<dbReference type="STRING" id="146536.AQI70_08590"/>
<evidence type="ECO:0000313" key="3">
    <source>
        <dbReference type="Proteomes" id="UP000054024"/>
    </source>
</evidence>
<dbReference type="OrthoDB" id="4272633at2"/>
<gene>
    <name evidence="2" type="ORF">AQI70_08590</name>
</gene>
<protein>
    <submittedName>
        <fullName evidence="2">Uncharacterized protein</fullName>
    </submittedName>
</protein>
<dbReference type="EMBL" id="LMWJ01000004">
    <property type="protein sequence ID" value="KUM80204.1"/>
    <property type="molecule type" value="Genomic_DNA"/>
</dbReference>
<evidence type="ECO:0000313" key="2">
    <source>
        <dbReference type="EMBL" id="KUM80204.1"/>
    </source>
</evidence>
<feature type="region of interest" description="Disordered" evidence="1">
    <location>
        <begin position="1"/>
        <end position="29"/>
    </location>
</feature>
<organism evidence="2 3">
    <name type="scientific">Streptomyces curacoi</name>
    <dbReference type="NCBI Taxonomy" id="146536"/>
    <lineage>
        <taxon>Bacteria</taxon>
        <taxon>Bacillati</taxon>
        <taxon>Actinomycetota</taxon>
        <taxon>Actinomycetes</taxon>
        <taxon>Kitasatosporales</taxon>
        <taxon>Streptomycetaceae</taxon>
        <taxon>Streptomyces</taxon>
    </lineage>
</organism>
<keyword evidence="3" id="KW-1185">Reference proteome</keyword>